<dbReference type="PROSITE" id="PS51667">
    <property type="entry name" value="WRC"/>
    <property type="match status" value="1"/>
</dbReference>
<feature type="compositionally biased region" description="Acidic residues" evidence="3">
    <location>
        <begin position="231"/>
        <end position="241"/>
    </location>
</feature>
<reference evidence="5 6" key="1">
    <citation type="submission" date="2016-09" db="EMBL/GenBank/DDBJ databases">
        <title>The draft genome of Dichanthelium oligosanthes: A C3 panicoid grass species.</title>
        <authorList>
            <person name="Studer A.J."/>
            <person name="Schnable J.C."/>
            <person name="Brutnell T.P."/>
        </authorList>
    </citation>
    <scope>NUCLEOTIDE SEQUENCE [LARGE SCALE GENOMIC DNA]</scope>
    <source>
        <strain evidence="6">cv. Kellogg 1175</strain>
        <tissue evidence="5">Leaf</tissue>
    </source>
</reference>
<evidence type="ECO:0000313" key="6">
    <source>
        <dbReference type="Proteomes" id="UP000095767"/>
    </source>
</evidence>
<keyword evidence="6" id="KW-1185">Reference proteome</keyword>
<sequence length="241" mass="27520">MRIRRSASRLLGSAYLHLWPHLLSSPPPPYLVPCSELLGFHSAGGFSISTTGFEERCELNCSPWDLVDDLSLFDAQVVDDLLDSYFVDVEYRWHCRQPVSHPNSLCKYHIRQKRCYFNPEFALAMEEEKAVSASSSKTSGSSKIRKKKPTNDFNATEGFYYYARFGRLLHGKRNRRSTTHDTEPLPPKQEEVEVEPPKYASPRSHVKVETDDGDNNNVLAHDFITSIHEESNDDDYDQGSS</sequence>
<proteinExistence type="predicted"/>
<comment type="caution">
    <text evidence="2">Lacks conserved residue(s) required for the propagation of feature annotation.</text>
</comment>
<evidence type="ECO:0000313" key="5">
    <source>
        <dbReference type="EMBL" id="OEL15390.1"/>
    </source>
</evidence>
<dbReference type="Proteomes" id="UP000095767">
    <property type="component" value="Unassembled WGS sequence"/>
</dbReference>
<comment type="caution">
    <text evidence="5">The sequence shown here is derived from an EMBL/GenBank/DDBJ whole genome shotgun (WGS) entry which is preliminary data.</text>
</comment>
<evidence type="ECO:0000256" key="3">
    <source>
        <dbReference type="SAM" id="MobiDB-lite"/>
    </source>
</evidence>
<organism evidence="5 6">
    <name type="scientific">Dichanthelium oligosanthes</name>
    <dbReference type="NCBI Taxonomy" id="888268"/>
    <lineage>
        <taxon>Eukaryota</taxon>
        <taxon>Viridiplantae</taxon>
        <taxon>Streptophyta</taxon>
        <taxon>Embryophyta</taxon>
        <taxon>Tracheophyta</taxon>
        <taxon>Spermatophyta</taxon>
        <taxon>Magnoliopsida</taxon>
        <taxon>Liliopsida</taxon>
        <taxon>Poales</taxon>
        <taxon>Poaceae</taxon>
        <taxon>PACMAD clade</taxon>
        <taxon>Panicoideae</taxon>
        <taxon>Panicodae</taxon>
        <taxon>Paniceae</taxon>
        <taxon>Dichantheliinae</taxon>
        <taxon>Dichanthelium</taxon>
    </lineage>
</organism>
<dbReference type="InterPro" id="IPR014977">
    <property type="entry name" value="WRC_dom"/>
</dbReference>
<dbReference type="PANTHER" id="PTHR34680">
    <property type="entry name" value="EXPRESSED PROTEIN"/>
    <property type="match status" value="1"/>
</dbReference>
<dbReference type="OrthoDB" id="787182at2759"/>
<evidence type="ECO:0000256" key="1">
    <source>
        <dbReference type="ARBA" id="ARBA00023242"/>
    </source>
</evidence>
<accession>A0A1E5URB1</accession>
<dbReference type="EMBL" id="LWDX02067012">
    <property type="protein sequence ID" value="OEL15390.1"/>
    <property type="molecule type" value="Genomic_DNA"/>
</dbReference>
<feature type="region of interest" description="Disordered" evidence="3">
    <location>
        <begin position="172"/>
        <end position="241"/>
    </location>
</feature>
<feature type="compositionally biased region" description="Basic and acidic residues" evidence="3">
    <location>
        <begin position="178"/>
        <end position="191"/>
    </location>
</feature>
<feature type="domain" description="WRC" evidence="4">
    <location>
        <begin position="78"/>
        <end position="123"/>
    </location>
</feature>
<name>A0A1E5URB1_9POAL</name>
<protein>
    <recommendedName>
        <fullName evidence="4">WRC domain-containing protein</fullName>
    </recommendedName>
</protein>
<dbReference type="AlphaFoldDB" id="A0A1E5URB1"/>
<dbReference type="PANTHER" id="PTHR34680:SF3">
    <property type="entry name" value="EXPRESSED PROTEIN"/>
    <property type="match status" value="1"/>
</dbReference>
<gene>
    <name evidence="5" type="ORF">BAE44_0023591</name>
</gene>
<keyword evidence="1" id="KW-0539">Nucleus</keyword>
<evidence type="ECO:0000256" key="2">
    <source>
        <dbReference type="PROSITE-ProRule" id="PRU01002"/>
    </source>
</evidence>
<evidence type="ECO:0000259" key="4">
    <source>
        <dbReference type="PROSITE" id="PS51667"/>
    </source>
</evidence>